<dbReference type="RefSeq" id="WP_092657073.1">
    <property type="nucleotide sequence ID" value="NZ_FOCX01000001.1"/>
</dbReference>
<dbReference type="Proteomes" id="UP000198775">
    <property type="component" value="Unassembled WGS sequence"/>
</dbReference>
<name>A0A1H8DWI1_9EURY</name>
<dbReference type="Pfam" id="PF00072">
    <property type="entry name" value="Response_reg"/>
    <property type="match status" value="1"/>
</dbReference>
<dbReference type="InterPro" id="IPR001789">
    <property type="entry name" value="Sig_transdc_resp-reg_receiver"/>
</dbReference>
<evidence type="ECO:0000313" key="5">
    <source>
        <dbReference type="EMBL" id="SEN11526.1"/>
    </source>
</evidence>
<dbReference type="OrthoDB" id="86314at2157"/>
<dbReference type="InterPro" id="IPR011006">
    <property type="entry name" value="CheY-like_superfamily"/>
</dbReference>
<dbReference type="PANTHER" id="PTHR44591">
    <property type="entry name" value="STRESS RESPONSE REGULATOR PROTEIN 1"/>
    <property type="match status" value="1"/>
</dbReference>
<dbReference type="InterPro" id="IPR050595">
    <property type="entry name" value="Bact_response_regulator"/>
</dbReference>
<protein>
    <submittedName>
        <fullName evidence="5">HalX domain-containing protein</fullName>
    </submittedName>
</protein>
<keyword evidence="3" id="KW-0175">Coiled coil</keyword>
<gene>
    <name evidence="5" type="ORF">SAMN05216388_1001401</name>
</gene>
<dbReference type="SMART" id="SM00448">
    <property type="entry name" value="REC"/>
    <property type="match status" value="1"/>
</dbReference>
<feature type="modified residue" description="4-aspartylphosphate" evidence="2">
    <location>
        <position position="56"/>
    </location>
</feature>
<evidence type="ECO:0000256" key="2">
    <source>
        <dbReference type="PROSITE-ProRule" id="PRU00169"/>
    </source>
</evidence>
<evidence type="ECO:0000256" key="1">
    <source>
        <dbReference type="ARBA" id="ARBA00022553"/>
    </source>
</evidence>
<dbReference type="EMBL" id="FOCX01000001">
    <property type="protein sequence ID" value="SEN11526.1"/>
    <property type="molecule type" value="Genomic_DNA"/>
</dbReference>
<dbReference type="PROSITE" id="PS50110">
    <property type="entry name" value="RESPONSE_REGULATORY"/>
    <property type="match status" value="1"/>
</dbReference>
<sequence>MGNDSAAATVLVVDDETEVADVYALKLEREYDVRVAYGGQEALEKADDEVDVVLLDRRMPDVSGDEVLAELRDRGDDCRVIMITAVDPDFDIIEMPFDDYLCKPVESADLVGAVEQQLAADTYDDRLTEYYEVTSKLALLEAEKTPRELEENEDVAALRERADRLEAEMSESLSDFEDFELAFREIGRQPGR</sequence>
<evidence type="ECO:0000256" key="3">
    <source>
        <dbReference type="SAM" id="Coils"/>
    </source>
</evidence>
<feature type="coiled-coil region" evidence="3">
    <location>
        <begin position="148"/>
        <end position="175"/>
    </location>
</feature>
<dbReference type="Gene3D" id="3.40.50.2300">
    <property type="match status" value="1"/>
</dbReference>
<dbReference type="AlphaFoldDB" id="A0A1H8DWI1"/>
<reference evidence="6" key="1">
    <citation type="submission" date="2016-10" db="EMBL/GenBank/DDBJ databases">
        <authorList>
            <person name="Varghese N."/>
            <person name="Submissions S."/>
        </authorList>
    </citation>
    <scope>NUCLEOTIDE SEQUENCE [LARGE SCALE GENOMIC DNA]</scope>
    <source>
        <strain evidence="6">IBRC-M 10043</strain>
    </source>
</reference>
<keyword evidence="1 2" id="KW-0597">Phosphoprotein</keyword>
<dbReference type="PANTHER" id="PTHR44591:SF3">
    <property type="entry name" value="RESPONSE REGULATORY DOMAIN-CONTAINING PROTEIN"/>
    <property type="match status" value="1"/>
</dbReference>
<evidence type="ECO:0000313" key="6">
    <source>
        <dbReference type="Proteomes" id="UP000198775"/>
    </source>
</evidence>
<keyword evidence="6" id="KW-1185">Reference proteome</keyword>
<dbReference type="Pfam" id="PF08663">
    <property type="entry name" value="HalX"/>
    <property type="match status" value="1"/>
</dbReference>
<evidence type="ECO:0000259" key="4">
    <source>
        <dbReference type="PROSITE" id="PS50110"/>
    </source>
</evidence>
<dbReference type="GO" id="GO:0000160">
    <property type="term" value="P:phosphorelay signal transduction system"/>
    <property type="evidence" value="ECO:0007669"/>
    <property type="project" value="InterPro"/>
</dbReference>
<dbReference type="SUPFAM" id="SSF52172">
    <property type="entry name" value="CheY-like"/>
    <property type="match status" value="1"/>
</dbReference>
<organism evidence="5 6">
    <name type="scientific">Halorientalis persicus</name>
    <dbReference type="NCBI Taxonomy" id="1367881"/>
    <lineage>
        <taxon>Archaea</taxon>
        <taxon>Methanobacteriati</taxon>
        <taxon>Methanobacteriota</taxon>
        <taxon>Stenosarchaea group</taxon>
        <taxon>Halobacteria</taxon>
        <taxon>Halobacteriales</taxon>
        <taxon>Haloarculaceae</taxon>
        <taxon>Halorientalis</taxon>
    </lineage>
</organism>
<accession>A0A1H8DWI1</accession>
<feature type="domain" description="Response regulatory" evidence="4">
    <location>
        <begin position="9"/>
        <end position="118"/>
    </location>
</feature>
<proteinExistence type="predicted"/>
<dbReference type="InterPro" id="IPR013971">
    <property type="entry name" value="HalX_domain"/>
</dbReference>